<accession>A0ABQ4TXN2</accession>
<evidence type="ECO:0000259" key="1">
    <source>
        <dbReference type="Pfam" id="PF03979"/>
    </source>
</evidence>
<organism evidence="2 3">
    <name type="scientific">Methylobacterium trifolii</name>
    <dbReference type="NCBI Taxonomy" id="1003092"/>
    <lineage>
        <taxon>Bacteria</taxon>
        <taxon>Pseudomonadati</taxon>
        <taxon>Pseudomonadota</taxon>
        <taxon>Alphaproteobacteria</taxon>
        <taxon>Hyphomicrobiales</taxon>
        <taxon>Methylobacteriaceae</taxon>
        <taxon>Methylobacterium</taxon>
    </lineage>
</organism>
<gene>
    <name evidence="2" type="ORF">MPOCJGCO_0876</name>
</gene>
<evidence type="ECO:0000313" key="2">
    <source>
        <dbReference type="EMBL" id="GJE58792.1"/>
    </source>
</evidence>
<evidence type="ECO:0000313" key="3">
    <source>
        <dbReference type="Proteomes" id="UP001055057"/>
    </source>
</evidence>
<comment type="caution">
    <text evidence="2">The sequence shown here is derived from an EMBL/GenBank/DDBJ whole genome shotgun (WGS) entry which is preliminary data.</text>
</comment>
<keyword evidence="3" id="KW-1185">Reference proteome</keyword>
<name>A0ABQ4TXN2_9HYPH</name>
<dbReference type="Proteomes" id="UP001055057">
    <property type="component" value="Unassembled WGS sequence"/>
</dbReference>
<feature type="domain" description="RNA polymerase sigma factor 70 region 1.1" evidence="1">
    <location>
        <begin position="53"/>
        <end position="106"/>
    </location>
</feature>
<reference evidence="2" key="1">
    <citation type="journal article" date="2021" name="Front. Microbiol.">
        <title>Comprehensive Comparative Genomics and Phenotyping of Methylobacterium Species.</title>
        <authorList>
            <person name="Alessa O."/>
            <person name="Ogura Y."/>
            <person name="Fujitani Y."/>
            <person name="Takami H."/>
            <person name="Hayashi T."/>
            <person name="Sahin N."/>
            <person name="Tani A."/>
        </authorList>
    </citation>
    <scope>NUCLEOTIDE SEQUENCE</scope>
    <source>
        <strain evidence="2">DSM 23632</strain>
    </source>
</reference>
<sequence>MAKQGKGRDGAGKRDDAHGRRQAVIDGMLADALRPAFTYRLPSHDALAADIRRAIDALLAKAEAQRSRCLTYDDLEEALPPRDVSAEDLEAIFWILAEHGIEVEEGET</sequence>
<protein>
    <recommendedName>
        <fullName evidence="1">RNA polymerase sigma factor 70 region 1.1 domain-containing protein</fullName>
    </recommendedName>
</protein>
<dbReference type="InterPro" id="IPR042189">
    <property type="entry name" value="RNA_pol_sigma_70_r1_1_sf"/>
</dbReference>
<dbReference type="Pfam" id="PF03979">
    <property type="entry name" value="Sigma70_r1_1"/>
    <property type="match status" value="1"/>
</dbReference>
<reference evidence="2" key="2">
    <citation type="submission" date="2021-08" db="EMBL/GenBank/DDBJ databases">
        <authorList>
            <person name="Tani A."/>
            <person name="Ola A."/>
            <person name="Ogura Y."/>
            <person name="Katsura K."/>
            <person name="Hayashi T."/>
        </authorList>
    </citation>
    <scope>NUCLEOTIDE SEQUENCE</scope>
    <source>
        <strain evidence="2">DSM 23632</strain>
    </source>
</reference>
<proteinExistence type="predicted"/>
<dbReference type="RefSeq" id="WP_238181395.1">
    <property type="nucleotide sequence ID" value="NZ_BPRB01000050.1"/>
</dbReference>
<dbReference type="EMBL" id="BPRB01000050">
    <property type="protein sequence ID" value="GJE58792.1"/>
    <property type="molecule type" value="Genomic_DNA"/>
</dbReference>
<dbReference type="Gene3D" id="1.10.220.120">
    <property type="entry name" value="Sigma-70 factor, region 1.1"/>
    <property type="match status" value="1"/>
</dbReference>
<dbReference type="InterPro" id="IPR007127">
    <property type="entry name" value="RNA_pol_sigma_70_r1_1"/>
</dbReference>